<evidence type="ECO:0000313" key="3">
    <source>
        <dbReference type="Proteomes" id="UP000062973"/>
    </source>
</evidence>
<name>A0A076N094_AMYME</name>
<dbReference type="HOGENOM" id="CLU_1700570_0_0_11"/>
<keyword evidence="1" id="KW-0732">Signal</keyword>
<reference evidence="2 3" key="1">
    <citation type="submission" date="2014-07" db="EMBL/GenBank/DDBJ databases">
        <title>Whole Genome Sequence of the Amycolatopsis methanolica 239.</title>
        <authorList>
            <person name="Tang B."/>
        </authorList>
    </citation>
    <scope>NUCLEOTIDE SEQUENCE [LARGE SCALE GENOMIC DNA]</scope>
    <source>
        <strain evidence="2 3">239</strain>
    </source>
</reference>
<protein>
    <recommendedName>
        <fullName evidence="4">Secreted protein</fullName>
    </recommendedName>
</protein>
<evidence type="ECO:0008006" key="4">
    <source>
        <dbReference type="Google" id="ProtNLM"/>
    </source>
</evidence>
<dbReference type="PATRIC" id="fig|1068978.7.peg.7549"/>
<evidence type="ECO:0000313" key="2">
    <source>
        <dbReference type="EMBL" id="AIJ27124.1"/>
    </source>
</evidence>
<proteinExistence type="predicted"/>
<dbReference type="STRING" id="1068978.AMETH_7032"/>
<accession>A0A076N094</accession>
<gene>
    <name evidence="2" type="ORF">AMETH_7032</name>
</gene>
<evidence type="ECO:0000256" key="1">
    <source>
        <dbReference type="SAM" id="SignalP"/>
    </source>
</evidence>
<feature type="chain" id="PRO_5001715240" description="Secreted protein" evidence="1">
    <location>
        <begin position="34"/>
        <end position="154"/>
    </location>
</feature>
<dbReference type="KEGG" id="amq:AMETH_7032"/>
<keyword evidence="3" id="KW-1185">Reference proteome</keyword>
<dbReference type="AlphaFoldDB" id="A0A076N094"/>
<dbReference type="EMBL" id="CP009110">
    <property type="protein sequence ID" value="AIJ27124.1"/>
    <property type="molecule type" value="Genomic_DNA"/>
</dbReference>
<dbReference type="eggNOG" id="ENOG5030XT5">
    <property type="taxonomic scope" value="Bacteria"/>
</dbReference>
<organism evidence="2 3">
    <name type="scientific">Amycolatopsis methanolica 239</name>
    <dbReference type="NCBI Taxonomy" id="1068978"/>
    <lineage>
        <taxon>Bacteria</taxon>
        <taxon>Bacillati</taxon>
        <taxon>Actinomycetota</taxon>
        <taxon>Actinomycetes</taxon>
        <taxon>Pseudonocardiales</taxon>
        <taxon>Pseudonocardiaceae</taxon>
        <taxon>Amycolatopsis</taxon>
        <taxon>Amycolatopsis methanolica group</taxon>
    </lineage>
</organism>
<dbReference type="Proteomes" id="UP000062973">
    <property type="component" value="Chromosome"/>
</dbReference>
<sequence length="154" mass="14492">MTMFSKFRKTTAAAVLVGAGLLAMGATGGTASAATGSEPSGLTCPAQVPSGPTGSDYVNAWNQSGACFGAGAAGLVSSAWAGAIPSILQGAAGATGVRDDSGLTAPVVVPSHPTGADYVNAWNESGALAGGGAAGLVSSAWAGAIPSIVQGALG</sequence>
<feature type="signal peptide" evidence="1">
    <location>
        <begin position="1"/>
        <end position="33"/>
    </location>
</feature>